<dbReference type="InterPro" id="IPR002164">
    <property type="entry name" value="NAP_family"/>
</dbReference>
<dbReference type="Pfam" id="PF00956">
    <property type="entry name" value="NAP"/>
    <property type="match status" value="1"/>
</dbReference>
<comment type="similarity">
    <text evidence="1 2">Belongs to the nucleosome assembly protein (NAP) family.</text>
</comment>
<dbReference type="GO" id="GO:0006334">
    <property type="term" value="P:nucleosome assembly"/>
    <property type="evidence" value="ECO:0007669"/>
    <property type="project" value="InterPro"/>
</dbReference>
<proteinExistence type="inferred from homology"/>
<evidence type="ECO:0000313" key="5">
    <source>
        <dbReference type="Proteomes" id="UP000016931"/>
    </source>
</evidence>
<sequence>MADTEISPLVTYEELAAIEMDFEDIDNQIMIKQYQLSKSAYARRSAAISKIPNFWPLVIEASPPELDSFVHPQDSKIFAESLTSIEITRPEIDSSASASASATPKGEFKGHPRSFQITFTFSPNAYFSNSTLTKTFHYRRASDGWCNLVSEPVRIDWKNPEQDLSEGLTDAAYALFHARKNATTSTSTTTSTTGGEAGDPTSLSMQQKSLPEYSHLLTLLTSKNGHNTSFFTWFGFVSSRRWVSAEESEKAWEEFYGKLEAVRKGEKISLVAAKDGDKDDEDDEEDDEEEEEYGDQAVEVFENGDDVAAVLAEEIWPNAIKYFTQAQEMSESDGLSYDEDDDDEVESEDGEEEEVDMQALVAEANNQKTEKKKKRQSDVGFPSKKQKN</sequence>
<dbReference type="eggNOG" id="KOG1508">
    <property type="taxonomic scope" value="Eukaryota"/>
</dbReference>
<organism evidence="4 5">
    <name type="scientific">Sphaerulina musiva (strain SO2202)</name>
    <name type="common">Poplar stem canker fungus</name>
    <name type="synonym">Septoria musiva</name>
    <dbReference type="NCBI Taxonomy" id="692275"/>
    <lineage>
        <taxon>Eukaryota</taxon>
        <taxon>Fungi</taxon>
        <taxon>Dikarya</taxon>
        <taxon>Ascomycota</taxon>
        <taxon>Pezizomycotina</taxon>
        <taxon>Dothideomycetes</taxon>
        <taxon>Dothideomycetidae</taxon>
        <taxon>Mycosphaerellales</taxon>
        <taxon>Mycosphaerellaceae</taxon>
        <taxon>Sphaerulina</taxon>
    </lineage>
</organism>
<feature type="compositionally biased region" description="Acidic residues" evidence="3">
    <location>
        <begin position="278"/>
        <end position="294"/>
    </location>
</feature>
<feature type="region of interest" description="Disordered" evidence="3">
    <location>
        <begin position="327"/>
        <end position="388"/>
    </location>
</feature>
<dbReference type="HOGENOM" id="CLU_038163_0_0_1"/>
<protein>
    <recommendedName>
        <fullName evidence="6">Nap family protein</fullName>
    </recommendedName>
</protein>
<gene>
    <name evidence="4" type="ORF">SEPMUDRAFT_149991</name>
</gene>
<dbReference type="PANTHER" id="PTHR11875">
    <property type="entry name" value="TESTIS-SPECIFIC Y-ENCODED PROTEIN"/>
    <property type="match status" value="1"/>
</dbReference>
<reference evidence="4 5" key="1">
    <citation type="journal article" date="2012" name="PLoS Pathog.">
        <title>Diverse lifestyles and strategies of plant pathogenesis encoded in the genomes of eighteen Dothideomycetes fungi.</title>
        <authorList>
            <person name="Ohm R.A."/>
            <person name="Feau N."/>
            <person name="Henrissat B."/>
            <person name="Schoch C.L."/>
            <person name="Horwitz B.A."/>
            <person name="Barry K.W."/>
            <person name="Condon B.J."/>
            <person name="Copeland A.C."/>
            <person name="Dhillon B."/>
            <person name="Glaser F."/>
            <person name="Hesse C.N."/>
            <person name="Kosti I."/>
            <person name="LaButti K."/>
            <person name="Lindquist E.A."/>
            <person name="Lucas S."/>
            <person name="Salamov A.A."/>
            <person name="Bradshaw R.E."/>
            <person name="Ciuffetti L."/>
            <person name="Hamelin R.C."/>
            <person name="Kema G.H.J."/>
            <person name="Lawrence C."/>
            <person name="Scott J.A."/>
            <person name="Spatafora J.W."/>
            <person name="Turgeon B.G."/>
            <person name="de Wit P.J.G.M."/>
            <person name="Zhong S."/>
            <person name="Goodwin S.B."/>
            <person name="Grigoriev I.V."/>
        </authorList>
    </citation>
    <scope>NUCLEOTIDE SEQUENCE [LARGE SCALE GENOMIC DNA]</scope>
    <source>
        <strain evidence="4 5">SO2202</strain>
    </source>
</reference>
<dbReference type="GeneID" id="27903032"/>
<dbReference type="RefSeq" id="XP_016760416.1">
    <property type="nucleotide sequence ID" value="XM_016905895.1"/>
</dbReference>
<feature type="compositionally biased region" description="Acidic residues" evidence="3">
    <location>
        <begin position="336"/>
        <end position="356"/>
    </location>
</feature>
<evidence type="ECO:0000256" key="3">
    <source>
        <dbReference type="SAM" id="MobiDB-lite"/>
    </source>
</evidence>
<dbReference type="AlphaFoldDB" id="N1QKH1"/>
<evidence type="ECO:0000256" key="2">
    <source>
        <dbReference type="RuleBase" id="RU003876"/>
    </source>
</evidence>
<feature type="region of interest" description="Disordered" evidence="3">
    <location>
        <begin position="184"/>
        <end position="204"/>
    </location>
</feature>
<evidence type="ECO:0008006" key="6">
    <source>
        <dbReference type="Google" id="ProtNLM"/>
    </source>
</evidence>
<dbReference type="EMBL" id="KB456265">
    <property type="protein sequence ID" value="EMF12295.1"/>
    <property type="molecule type" value="Genomic_DNA"/>
</dbReference>
<evidence type="ECO:0000256" key="1">
    <source>
        <dbReference type="ARBA" id="ARBA00009947"/>
    </source>
</evidence>
<name>N1QKH1_SPHMS</name>
<evidence type="ECO:0000313" key="4">
    <source>
        <dbReference type="EMBL" id="EMF12295.1"/>
    </source>
</evidence>
<dbReference type="GO" id="GO:0005634">
    <property type="term" value="C:nucleus"/>
    <property type="evidence" value="ECO:0007669"/>
    <property type="project" value="InterPro"/>
</dbReference>
<feature type="region of interest" description="Disordered" evidence="3">
    <location>
        <begin position="272"/>
        <end position="294"/>
    </location>
</feature>
<dbReference type="SUPFAM" id="SSF143113">
    <property type="entry name" value="NAP-like"/>
    <property type="match status" value="1"/>
</dbReference>
<feature type="compositionally biased region" description="Low complexity" evidence="3">
    <location>
        <begin position="184"/>
        <end position="193"/>
    </location>
</feature>
<dbReference type="InterPro" id="IPR037231">
    <property type="entry name" value="NAP-like_sf"/>
</dbReference>
<accession>N1QKH1</accession>
<dbReference type="Proteomes" id="UP000016931">
    <property type="component" value="Unassembled WGS sequence"/>
</dbReference>
<keyword evidence="5" id="KW-1185">Reference proteome</keyword>
<dbReference type="OMA" id="RFTFEFK"/>
<dbReference type="OrthoDB" id="19419at2759"/>
<dbReference type="STRING" id="692275.N1QKH1"/>
<dbReference type="Gene3D" id="3.30.1120.90">
    <property type="entry name" value="Nucleosome assembly protein"/>
    <property type="match status" value="1"/>
</dbReference>